<evidence type="ECO:0000313" key="1">
    <source>
        <dbReference type="EMBL" id="MFC3197589.1"/>
    </source>
</evidence>
<sequence length="45" mass="5077">MDNHDKNVELVFQCLDELNDKIKRPPLLPGQGDVDACNYGDDAFI</sequence>
<gene>
    <name evidence="1" type="ORF">ACFOET_08195</name>
</gene>
<organism evidence="1 2">
    <name type="scientific">Parapedobacter deserti</name>
    <dbReference type="NCBI Taxonomy" id="1912957"/>
    <lineage>
        <taxon>Bacteria</taxon>
        <taxon>Pseudomonadati</taxon>
        <taxon>Bacteroidota</taxon>
        <taxon>Sphingobacteriia</taxon>
        <taxon>Sphingobacteriales</taxon>
        <taxon>Sphingobacteriaceae</taxon>
        <taxon>Parapedobacter</taxon>
    </lineage>
</organism>
<dbReference type="Proteomes" id="UP001595526">
    <property type="component" value="Unassembled WGS sequence"/>
</dbReference>
<evidence type="ECO:0000313" key="2">
    <source>
        <dbReference type="Proteomes" id="UP001595526"/>
    </source>
</evidence>
<name>A0ABV7JHX6_9SPHI</name>
<keyword evidence="2" id="KW-1185">Reference proteome</keyword>
<proteinExistence type="predicted"/>
<accession>A0ABV7JHX6</accession>
<protein>
    <submittedName>
        <fullName evidence="1">Uncharacterized protein</fullName>
    </submittedName>
</protein>
<reference evidence="2" key="1">
    <citation type="journal article" date="2019" name="Int. J. Syst. Evol. Microbiol.">
        <title>The Global Catalogue of Microorganisms (GCM) 10K type strain sequencing project: providing services to taxonomists for standard genome sequencing and annotation.</title>
        <authorList>
            <consortium name="The Broad Institute Genomics Platform"/>
            <consortium name="The Broad Institute Genome Sequencing Center for Infectious Disease"/>
            <person name="Wu L."/>
            <person name="Ma J."/>
        </authorList>
    </citation>
    <scope>NUCLEOTIDE SEQUENCE [LARGE SCALE GENOMIC DNA]</scope>
    <source>
        <strain evidence="2">KCTC 52416</strain>
    </source>
</reference>
<dbReference type="EMBL" id="JBHRTA010000023">
    <property type="protein sequence ID" value="MFC3197589.1"/>
    <property type="molecule type" value="Genomic_DNA"/>
</dbReference>
<comment type="caution">
    <text evidence="1">The sequence shown here is derived from an EMBL/GenBank/DDBJ whole genome shotgun (WGS) entry which is preliminary data.</text>
</comment>